<dbReference type="InParanoid" id="A0A0D0E4T6"/>
<gene>
    <name evidence="1" type="ORF">PAXRUDRAFT_578807</name>
</gene>
<organism evidence="1 2">
    <name type="scientific">Paxillus rubicundulus Ve08.2h10</name>
    <dbReference type="NCBI Taxonomy" id="930991"/>
    <lineage>
        <taxon>Eukaryota</taxon>
        <taxon>Fungi</taxon>
        <taxon>Dikarya</taxon>
        <taxon>Basidiomycota</taxon>
        <taxon>Agaricomycotina</taxon>
        <taxon>Agaricomycetes</taxon>
        <taxon>Agaricomycetidae</taxon>
        <taxon>Boletales</taxon>
        <taxon>Paxilineae</taxon>
        <taxon>Paxillaceae</taxon>
        <taxon>Paxillus</taxon>
    </lineage>
</organism>
<evidence type="ECO:0000313" key="2">
    <source>
        <dbReference type="Proteomes" id="UP000054538"/>
    </source>
</evidence>
<dbReference type="AlphaFoldDB" id="A0A0D0E4T6"/>
<keyword evidence="2" id="KW-1185">Reference proteome</keyword>
<name>A0A0D0E4T6_9AGAM</name>
<dbReference type="HOGENOM" id="CLU_2455410_0_0_1"/>
<reference evidence="2" key="2">
    <citation type="submission" date="2015-01" db="EMBL/GenBank/DDBJ databases">
        <title>Evolutionary Origins and Diversification of the Mycorrhizal Mutualists.</title>
        <authorList>
            <consortium name="DOE Joint Genome Institute"/>
            <consortium name="Mycorrhizal Genomics Consortium"/>
            <person name="Kohler A."/>
            <person name="Kuo A."/>
            <person name="Nagy L.G."/>
            <person name="Floudas D."/>
            <person name="Copeland A."/>
            <person name="Barry K.W."/>
            <person name="Cichocki N."/>
            <person name="Veneault-Fourrey C."/>
            <person name="LaButti K."/>
            <person name="Lindquist E.A."/>
            <person name="Lipzen A."/>
            <person name="Lundell T."/>
            <person name="Morin E."/>
            <person name="Murat C."/>
            <person name="Riley R."/>
            <person name="Ohm R."/>
            <person name="Sun H."/>
            <person name="Tunlid A."/>
            <person name="Henrissat B."/>
            <person name="Grigoriev I.V."/>
            <person name="Hibbett D.S."/>
            <person name="Martin F."/>
        </authorList>
    </citation>
    <scope>NUCLEOTIDE SEQUENCE [LARGE SCALE GENOMIC DNA]</scope>
    <source>
        <strain evidence="2">Ve08.2h10</strain>
    </source>
</reference>
<accession>A0A0D0E4T6</accession>
<reference evidence="1 2" key="1">
    <citation type="submission" date="2014-04" db="EMBL/GenBank/DDBJ databases">
        <authorList>
            <consortium name="DOE Joint Genome Institute"/>
            <person name="Kuo A."/>
            <person name="Kohler A."/>
            <person name="Jargeat P."/>
            <person name="Nagy L.G."/>
            <person name="Floudas D."/>
            <person name="Copeland A."/>
            <person name="Barry K.W."/>
            <person name="Cichocki N."/>
            <person name="Veneault-Fourrey C."/>
            <person name="LaButti K."/>
            <person name="Lindquist E.A."/>
            <person name="Lipzen A."/>
            <person name="Lundell T."/>
            <person name="Morin E."/>
            <person name="Murat C."/>
            <person name="Sun H."/>
            <person name="Tunlid A."/>
            <person name="Henrissat B."/>
            <person name="Grigoriev I.V."/>
            <person name="Hibbett D.S."/>
            <person name="Martin F."/>
            <person name="Nordberg H.P."/>
            <person name="Cantor M.N."/>
            <person name="Hua S.X."/>
        </authorList>
    </citation>
    <scope>NUCLEOTIDE SEQUENCE [LARGE SCALE GENOMIC DNA]</scope>
    <source>
        <strain evidence="1 2">Ve08.2h10</strain>
    </source>
</reference>
<dbReference type="Proteomes" id="UP000054538">
    <property type="component" value="Unassembled WGS sequence"/>
</dbReference>
<proteinExistence type="predicted"/>
<sequence length="89" mass="9465">MTPCSSSERVTFADSIGCVHAQTPVSLSSSTAGVRFSARSCVRRPSPRSFSCCKGPMTNIVLGHTRGWTRGLSFLNAAPAKNSTWARSS</sequence>
<dbReference type="EMBL" id="KN825288">
    <property type="protein sequence ID" value="KIK92355.1"/>
    <property type="molecule type" value="Genomic_DNA"/>
</dbReference>
<evidence type="ECO:0000313" key="1">
    <source>
        <dbReference type="EMBL" id="KIK92355.1"/>
    </source>
</evidence>
<protein>
    <submittedName>
        <fullName evidence="1">Uncharacterized protein</fullName>
    </submittedName>
</protein>